<evidence type="ECO:0000313" key="1">
    <source>
        <dbReference type="EMBL" id="KAI7995311.1"/>
    </source>
</evidence>
<organism evidence="1 2">
    <name type="scientific">Camellia lanceoleosa</name>
    <dbReference type="NCBI Taxonomy" id="1840588"/>
    <lineage>
        <taxon>Eukaryota</taxon>
        <taxon>Viridiplantae</taxon>
        <taxon>Streptophyta</taxon>
        <taxon>Embryophyta</taxon>
        <taxon>Tracheophyta</taxon>
        <taxon>Spermatophyta</taxon>
        <taxon>Magnoliopsida</taxon>
        <taxon>eudicotyledons</taxon>
        <taxon>Gunneridae</taxon>
        <taxon>Pentapetalae</taxon>
        <taxon>asterids</taxon>
        <taxon>Ericales</taxon>
        <taxon>Theaceae</taxon>
        <taxon>Camellia</taxon>
    </lineage>
</organism>
<protein>
    <submittedName>
        <fullName evidence="1">Uncharacterized protein</fullName>
    </submittedName>
</protein>
<comment type="caution">
    <text evidence="1">The sequence shown here is derived from an EMBL/GenBank/DDBJ whole genome shotgun (WGS) entry which is preliminary data.</text>
</comment>
<evidence type="ECO:0000313" key="2">
    <source>
        <dbReference type="Proteomes" id="UP001060215"/>
    </source>
</evidence>
<keyword evidence="2" id="KW-1185">Reference proteome</keyword>
<dbReference type="EMBL" id="CM045769">
    <property type="protein sequence ID" value="KAI7995311.1"/>
    <property type="molecule type" value="Genomic_DNA"/>
</dbReference>
<sequence>MEHNQNMLKPPLFQSNRTWKVLCLIRLSIFFFFFFFFFPIAHAFNNLTNESLDHLLHDLASQTLIQHRPRTGALYRANLPANLSGIQVSVVRLRSKTLWSKGANFSHFQIPLHTIPVPYVKRIVIIYQDFGNWSSHYFNLPGYSLVSSVIGFVAFDASNVSSNSIAKINLDTMGKLIKIQFPNLTFPEERCAIFSPNGTGIVSDVSARGNFCYSGNQGYFSMVTPLMGKKEGMAGKKEGMWGLWVGGFVLGVVGFAVVAGFVGVVLVRFMKVKKVKEMERQADEGVGLETVSIGESKMPSAGVMRTHPVLENASLS</sequence>
<gene>
    <name evidence="1" type="ORF">LOK49_LG11G02746</name>
</gene>
<name>A0ACC0G4V8_9ERIC</name>
<reference evidence="1 2" key="1">
    <citation type="journal article" date="2022" name="Plant J.">
        <title>Chromosome-level genome of Camellia lanceoleosa provides a valuable resource for understanding genome evolution and self-incompatibility.</title>
        <authorList>
            <person name="Gong W."/>
            <person name="Xiao S."/>
            <person name="Wang L."/>
            <person name="Liao Z."/>
            <person name="Chang Y."/>
            <person name="Mo W."/>
            <person name="Hu G."/>
            <person name="Li W."/>
            <person name="Zhao G."/>
            <person name="Zhu H."/>
            <person name="Hu X."/>
            <person name="Ji K."/>
            <person name="Xiang X."/>
            <person name="Song Q."/>
            <person name="Yuan D."/>
            <person name="Jin S."/>
            <person name="Zhang L."/>
        </authorList>
    </citation>
    <scope>NUCLEOTIDE SEQUENCE [LARGE SCALE GENOMIC DNA]</scope>
    <source>
        <strain evidence="1">SQ_2022a</strain>
    </source>
</reference>
<dbReference type="Proteomes" id="UP001060215">
    <property type="component" value="Chromosome 12"/>
</dbReference>
<accession>A0ACC0G4V8</accession>
<proteinExistence type="predicted"/>